<gene>
    <name evidence="2" type="ORF">A6302_02894</name>
</gene>
<sequence>MGRRNGGLRWPRPNAGAGGKSSPSNHTPRSQISTLGHHVLSVRRSHAAMRAWQNICRTGTPRAPGEPSLAAAASHPLSGNAGPSSPCASRRSIPVEMSCGRCRHISGLPLMWTAIRSVRRSGRIIDSRSRTLPRMRIQVPCLLVRSLTAIGKMLPSRLAYFASRCQPASCGRAPQSASLRPNAAAFAAFHPQRRPEAGDGRQEKVNQGPVGVYERHRRHAPTPGTQQEPCPSSRRPCARSSVPP</sequence>
<dbReference type="AlphaFoldDB" id="A0A1E3H0F4"/>
<feature type="region of interest" description="Disordered" evidence="1">
    <location>
        <begin position="1"/>
        <end position="31"/>
    </location>
</feature>
<feature type="region of interest" description="Disordered" evidence="1">
    <location>
        <begin position="58"/>
        <end position="85"/>
    </location>
</feature>
<organism evidence="2 3">
    <name type="scientific">Methylobrevis pamukkalensis</name>
    <dbReference type="NCBI Taxonomy" id="1439726"/>
    <lineage>
        <taxon>Bacteria</taxon>
        <taxon>Pseudomonadati</taxon>
        <taxon>Pseudomonadota</taxon>
        <taxon>Alphaproteobacteria</taxon>
        <taxon>Hyphomicrobiales</taxon>
        <taxon>Pleomorphomonadaceae</taxon>
        <taxon>Methylobrevis</taxon>
    </lineage>
</organism>
<accession>A0A1E3H0F4</accession>
<feature type="region of interest" description="Disordered" evidence="1">
    <location>
        <begin position="192"/>
        <end position="244"/>
    </location>
</feature>
<evidence type="ECO:0000313" key="3">
    <source>
        <dbReference type="Proteomes" id="UP000094622"/>
    </source>
</evidence>
<dbReference type="Proteomes" id="UP000094622">
    <property type="component" value="Unassembled WGS sequence"/>
</dbReference>
<protein>
    <submittedName>
        <fullName evidence="2">Uncharacterized protein</fullName>
    </submittedName>
</protein>
<feature type="compositionally biased region" description="Low complexity" evidence="1">
    <location>
        <begin position="229"/>
        <end position="244"/>
    </location>
</feature>
<proteinExistence type="predicted"/>
<reference evidence="2 3" key="1">
    <citation type="submission" date="2016-07" db="EMBL/GenBank/DDBJ databases">
        <title>Draft Genome Sequence of Methylobrevis pamukkalensis PK2.</title>
        <authorList>
            <person name="Vasilenko O.V."/>
            <person name="Doronina N.V."/>
            <person name="Shmareva M.N."/>
            <person name="Tarlachkov S.V."/>
            <person name="Mustakhimov I."/>
            <person name="Trotsenko Y.A."/>
        </authorList>
    </citation>
    <scope>NUCLEOTIDE SEQUENCE [LARGE SCALE GENOMIC DNA]</scope>
    <source>
        <strain evidence="2 3">PK2</strain>
    </source>
</reference>
<evidence type="ECO:0000313" key="2">
    <source>
        <dbReference type="EMBL" id="ODN69772.1"/>
    </source>
</evidence>
<feature type="compositionally biased region" description="Polar residues" evidence="1">
    <location>
        <begin position="21"/>
        <end position="31"/>
    </location>
</feature>
<dbReference type="EMBL" id="MCRJ01000074">
    <property type="protein sequence ID" value="ODN69772.1"/>
    <property type="molecule type" value="Genomic_DNA"/>
</dbReference>
<keyword evidence="3" id="KW-1185">Reference proteome</keyword>
<evidence type="ECO:0000256" key="1">
    <source>
        <dbReference type="SAM" id="MobiDB-lite"/>
    </source>
</evidence>
<comment type="caution">
    <text evidence="2">The sequence shown here is derived from an EMBL/GenBank/DDBJ whole genome shotgun (WGS) entry which is preliminary data.</text>
</comment>
<name>A0A1E3H0F4_9HYPH</name>
<feature type="compositionally biased region" description="Basic and acidic residues" evidence="1">
    <location>
        <begin position="193"/>
        <end position="204"/>
    </location>
</feature>